<comment type="caution">
    <text evidence="3">The sequence shown here is derived from an EMBL/GenBank/DDBJ whole genome shotgun (WGS) entry which is preliminary data.</text>
</comment>
<feature type="region of interest" description="Disordered" evidence="1">
    <location>
        <begin position="189"/>
        <end position="215"/>
    </location>
</feature>
<dbReference type="AlphaFoldDB" id="A0A4R8T016"/>
<organism evidence="3 4">
    <name type="scientific">Mycobacteroides salmoniphilum</name>
    <dbReference type="NCBI Taxonomy" id="404941"/>
    <lineage>
        <taxon>Bacteria</taxon>
        <taxon>Bacillati</taxon>
        <taxon>Actinomycetota</taxon>
        <taxon>Actinomycetes</taxon>
        <taxon>Mycobacteriales</taxon>
        <taxon>Mycobacteriaceae</taxon>
        <taxon>Mycobacteroides</taxon>
    </lineage>
</organism>
<name>A0A4R8T016_9MYCO</name>
<accession>A0A4R8T016</accession>
<feature type="transmembrane region" description="Helical" evidence="2">
    <location>
        <begin position="162"/>
        <end position="184"/>
    </location>
</feature>
<dbReference type="RefSeq" id="WP_134080915.1">
    <property type="nucleotide sequence ID" value="NZ_PECL01000002.1"/>
</dbReference>
<keyword evidence="2" id="KW-0812">Transmembrane</keyword>
<evidence type="ECO:0000256" key="2">
    <source>
        <dbReference type="SAM" id="Phobius"/>
    </source>
</evidence>
<feature type="compositionally biased region" description="Pro residues" evidence="1">
    <location>
        <begin position="16"/>
        <end position="25"/>
    </location>
</feature>
<evidence type="ECO:0000256" key="1">
    <source>
        <dbReference type="SAM" id="MobiDB-lite"/>
    </source>
</evidence>
<dbReference type="EMBL" id="PECL01000002">
    <property type="protein sequence ID" value="TEA09225.1"/>
    <property type="molecule type" value="Genomic_DNA"/>
</dbReference>
<feature type="region of interest" description="Disordered" evidence="1">
    <location>
        <begin position="364"/>
        <end position="385"/>
    </location>
</feature>
<keyword evidence="2" id="KW-0472">Membrane</keyword>
<reference evidence="3 4" key="1">
    <citation type="journal article" date="2019" name="Sci. Rep.">
        <title>Extended insight into the Mycobacterium chelonae-abscessus complex through whole genome sequencing of Mycobacterium salmoniphilum outbreak and Mycobacterium salmoniphilum-like strains.</title>
        <authorList>
            <person name="Behra P.R.K."/>
            <person name="Das S."/>
            <person name="Pettersson B.M.F."/>
            <person name="Shirreff L."/>
            <person name="DuCote T."/>
            <person name="Jacobsson K.G."/>
            <person name="Ennis D.G."/>
            <person name="Kirsebom L.A."/>
        </authorList>
    </citation>
    <scope>NUCLEOTIDE SEQUENCE [LARGE SCALE GENOMIC DNA]</scope>
    <source>
        <strain evidence="3 4">CCUG 60884</strain>
    </source>
</reference>
<evidence type="ECO:0000313" key="3">
    <source>
        <dbReference type="EMBL" id="TEA09225.1"/>
    </source>
</evidence>
<sequence>MDFEEVYGLESASTPEPDPVPPPNPAARESTPAPQAAKGAVAQSEQLPALSRTAQATARINQIRAERGRPITSAIGGSSGGADSSGGAAKKSDKKRGFFASLIAAGDADEDRPRGGPTSKGAAAQNNRDDDDKGLDDRDEDAGADRAANKSATKSLLGTRHLIIGGVGIAVALVVAMALVIGILSSSSGDRQVASTTGGDGATTTPAAPSARDKPLPIEVDESEAGRPMCPAPSSDVANAYSPDKSKALTCTRAWNADGAQFTFNLAGGPYVITEVRLKPGFDYTDPDTKIDQWALYRIVRMARWQFEVGKPVDQTFNASRKQQSKRVEGVISSKVTLRITKTVPPSPDAPAATSTGPTFGFPGGFGSINLPDGSSPAGKGTNGQPSGALTAFALSQVQIIGHRA</sequence>
<evidence type="ECO:0000313" key="4">
    <source>
        <dbReference type="Proteomes" id="UP000294604"/>
    </source>
</evidence>
<proteinExistence type="predicted"/>
<dbReference type="Proteomes" id="UP000294604">
    <property type="component" value="Unassembled WGS sequence"/>
</dbReference>
<feature type="region of interest" description="Disordered" evidence="1">
    <location>
        <begin position="1"/>
        <end position="152"/>
    </location>
</feature>
<keyword evidence="2" id="KW-1133">Transmembrane helix</keyword>
<gene>
    <name evidence="3" type="ORF">CCUG60884_00215</name>
</gene>
<protein>
    <submittedName>
        <fullName evidence="3">Uncharacterized protein</fullName>
    </submittedName>
</protein>
<feature type="compositionally biased region" description="Low complexity" evidence="1">
    <location>
        <begin position="194"/>
        <end position="210"/>
    </location>
</feature>